<evidence type="ECO:0000313" key="2">
    <source>
        <dbReference type="EMBL" id="CAB1418468.1"/>
    </source>
</evidence>
<sequence>MEWGRSASQYTLLSSHYRSWLLQQAPFSQFIHWIWENWWREEDCSQSVAQVGSSLQPGQSWSINQAAHANQQRLIPAEGRSRIPSKQKDEVHSVEEQEEFAPIRSSADLRCNHQTQRSPALETTRFTGLPGYPRDTRMQHREGH</sequence>
<organism evidence="2 3">
    <name type="scientific">Pleuronectes platessa</name>
    <name type="common">European plaice</name>
    <dbReference type="NCBI Taxonomy" id="8262"/>
    <lineage>
        <taxon>Eukaryota</taxon>
        <taxon>Metazoa</taxon>
        <taxon>Chordata</taxon>
        <taxon>Craniata</taxon>
        <taxon>Vertebrata</taxon>
        <taxon>Euteleostomi</taxon>
        <taxon>Actinopterygii</taxon>
        <taxon>Neopterygii</taxon>
        <taxon>Teleostei</taxon>
        <taxon>Neoteleostei</taxon>
        <taxon>Acanthomorphata</taxon>
        <taxon>Carangaria</taxon>
        <taxon>Pleuronectiformes</taxon>
        <taxon>Pleuronectoidei</taxon>
        <taxon>Pleuronectidae</taxon>
        <taxon>Pleuronectes</taxon>
    </lineage>
</organism>
<accession>A0A9N7TVJ2</accession>
<dbReference type="EMBL" id="CADEAL010000327">
    <property type="protein sequence ID" value="CAB1418468.1"/>
    <property type="molecule type" value="Genomic_DNA"/>
</dbReference>
<protein>
    <submittedName>
        <fullName evidence="2">Uncharacterized protein</fullName>
    </submittedName>
</protein>
<feature type="compositionally biased region" description="Basic and acidic residues" evidence="1">
    <location>
        <begin position="134"/>
        <end position="144"/>
    </location>
</feature>
<feature type="non-terminal residue" evidence="2">
    <location>
        <position position="1"/>
    </location>
</feature>
<feature type="compositionally biased region" description="Basic and acidic residues" evidence="1">
    <location>
        <begin position="86"/>
        <end position="95"/>
    </location>
</feature>
<feature type="region of interest" description="Disordered" evidence="1">
    <location>
        <begin position="67"/>
        <end position="144"/>
    </location>
</feature>
<dbReference type="AlphaFoldDB" id="A0A9N7TVJ2"/>
<name>A0A9N7TVJ2_PLEPL</name>
<evidence type="ECO:0000256" key="1">
    <source>
        <dbReference type="SAM" id="MobiDB-lite"/>
    </source>
</evidence>
<comment type="caution">
    <text evidence="2">The sequence shown here is derived from an EMBL/GenBank/DDBJ whole genome shotgun (WGS) entry which is preliminary data.</text>
</comment>
<reference evidence="2" key="1">
    <citation type="submission" date="2020-03" db="EMBL/GenBank/DDBJ databases">
        <authorList>
            <person name="Weist P."/>
        </authorList>
    </citation>
    <scope>NUCLEOTIDE SEQUENCE</scope>
</reference>
<proteinExistence type="predicted"/>
<dbReference type="Proteomes" id="UP001153269">
    <property type="component" value="Unassembled WGS sequence"/>
</dbReference>
<evidence type="ECO:0000313" key="3">
    <source>
        <dbReference type="Proteomes" id="UP001153269"/>
    </source>
</evidence>
<gene>
    <name evidence="2" type="ORF">PLEPLA_LOCUS6294</name>
</gene>
<keyword evidence="3" id="KW-1185">Reference proteome</keyword>